<evidence type="ECO:0000313" key="4">
    <source>
        <dbReference type="Proteomes" id="UP000250080"/>
    </source>
</evidence>
<dbReference type="InterPro" id="IPR043129">
    <property type="entry name" value="ATPase_NBD"/>
</dbReference>
<evidence type="ECO:0000256" key="1">
    <source>
        <dbReference type="SAM" id="MobiDB-lite"/>
    </source>
</evidence>
<evidence type="ECO:0000313" key="2">
    <source>
        <dbReference type="EMBL" id="SBN39830.1"/>
    </source>
</evidence>
<proteinExistence type="predicted"/>
<feature type="region of interest" description="Disordered" evidence="1">
    <location>
        <begin position="105"/>
        <end position="140"/>
    </location>
</feature>
<reference evidence="2" key="1">
    <citation type="submission" date="2016-05" db="EMBL/GenBank/DDBJ databases">
        <authorList>
            <person name="Lavstsen T."/>
            <person name="Jespersen J.S."/>
        </authorList>
    </citation>
    <scope>NUCLEOTIDE SEQUENCE</scope>
    <source>
        <strain evidence="2">PFRJS10</strain>
    </source>
</reference>
<dbReference type="RefSeq" id="WP_044636453.1">
    <property type="nucleotide sequence ID" value="NZ_CCYP01000009.1"/>
</dbReference>
<dbReference type="Proteomes" id="UP000250080">
    <property type="component" value="Chromosome I"/>
</dbReference>
<evidence type="ECO:0008006" key="5">
    <source>
        <dbReference type="Google" id="ProtNLM"/>
    </source>
</evidence>
<dbReference type="AlphaFoldDB" id="A0A2C7AV18"/>
<gene>
    <name evidence="2" type="ORF">PFR_JS10_2187</name>
    <name evidence="3" type="ORF">PFR_JS23_2211</name>
</gene>
<dbReference type="Gene3D" id="3.30.420.40">
    <property type="match status" value="1"/>
</dbReference>
<dbReference type="EMBL" id="LT576035">
    <property type="protein sequence ID" value="SBN39830.1"/>
    <property type="molecule type" value="Genomic_DNA"/>
</dbReference>
<dbReference type="EMBL" id="LT618793">
    <property type="protein sequence ID" value="SCQ82425.1"/>
    <property type="molecule type" value="Genomic_DNA"/>
</dbReference>
<dbReference type="OrthoDB" id="9782710at2"/>
<accession>A0A2C7AV18</accession>
<evidence type="ECO:0000313" key="3">
    <source>
        <dbReference type="EMBL" id="SCQ82425.1"/>
    </source>
</evidence>
<name>A0A2C7AV18_9ACTN</name>
<feature type="compositionally biased region" description="Basic and acidic residues" evidence="1">
    <location>
        <begin position="105"/>
        <end position="114"/>
    </location>
</feature>
<sequence length="140" mass="14066">MPESLTQAEPIALSQAVSPLVLAMDIGSTSSRAAVHDALARPVVGHQTEAKHRFHEASDGTSEIDADAMVAEISGLIGETVQGLPASSIAAVAMDTFASSLVCVDDHGGVDDPRPPQPSVGPRGGADDIGGVSAGVDRGS</sequence>
<organism evidence="2">
    <name type="scientific">Propionibacterium freudenreichii</name>
    <dbReference type="NCBI Taxonomy" id="1744"/>
    <lineage>
        <taxon>Bacteria</taxon>
        <taxon>Bacillati</taxon>
        <taxon>Actinomycetota</taxon>
        <taxon>Actinomycetes</taxon>
        <taxon>Propionibacteriales</taxon>
        <taxon>Propionibacteriaceae</taxon>
        <taxon>Propionibacterium</taxon>
    </lineage>
</organism>
<reference evidence="3 4" key="2">
    <citation type="submission" date="2016-09" db="EMBL/GenBank/DDBJ databases">
        <authorList>
            <person name="Laine KS P."/>
        </authorList>
    </citation>
    <scope>NUCLEOTIDE SEQUENCE [LARGE SCALE GENOMIC DNA]</scope>
    <source>
        <strain evidence="3">PFRJS-23</strain>
    </source>
</reference>
<dbReference type="SUPFAM" id="SSF53067">
    <property type="entry name" value="Actin-like ATPase domain"/>
    <property type="match status" value="1"/>
</dbReference>
<protein>
    <recommendedName>
        <fullName evidence="5">Carbohydrate kinase FGGY N-terminal domain-containing protein</fullName>
    </recommendedName>
</protein>